<proteinExistence type="predicted"/>
<reference evidence="1 2" key="1">
    <citation type="journal article" date="2024" name="Plant Biotechnol. J.">
        <title>Genome and CRISPR/Cas9 system of a widespread forest tree (Populus alba) in the world.</title>
        <authorList>
            <person name="Liu Y.J."/>
            <person name="Jiang P.F."/>
            <person name="Han X.M."/>
            <person name="Li X.Y."/>
            <person name="Wang H.M."/>
            <person name="Wang Y.J."/>
            <person name="Wang X.X."/>
            <person name="Zeng Q.Y."/>
        </authorList>
    </citation>
    <scope>NUCLEOTIDE SEQUENCE [LARGE SCALE GENOMIC DNA]</scope>
    <source>
        <strain evidence="2">cv. PAL-ZL1</strain>
    </source>
</reference>
<keyword evidence="2" id="KW-1185">Reference proteome</keyword>
<dbReference type="EMBL" id="RCHU02000013">
    <property type="protein sequence ID" value="KAL3573980.1"/>
    <property type="molecule type" value="Genomic_DNA"/>
</dbReference>
<evidence type="ECO:0000313" key="1">
    <source>
        <dbReference type="EMBL" id="KAL3573980.1"/>
    </source>
</evidence>
<evidence type="ECO:0000313" key="2">
    <source>
        <dbReference type="Proteomes" id="UP000309997"/>
    </source>
</evidence>
<protein>
    <submittedName>
        <fullName evidence="1">Uncharacterized protein</fullName>
    </submittedName>
</protein>
<organism evidence="1 2">
    <name type="scientific">Populus alba</name>
    <name type="common">White poplar</name>
    <dbReference type="NCBI Taxonomy" id="43335"/>
    <lineage>
        <taxon>Eukaryota</taxon>
        <taxon>Viridiplantae</taxon>
        <taxon>Streptophyta</taxon>
        <taxon>Embryophyta</taxon>
        <taxon>Tracheophyta</taxon>
        <taxon>Spermatophyta</taxon>
        <taxon>Magnoliopsida</taxon>
        <taxon>eudicotyledons</taxon>
        <taxon>Gunneridae</taxon>
        <taxon>Pentapetalae</taxon>
        <taxon>rosids</taxon>
        <taxon>fabids</taxon>
        <taxon>Malpighiales</taxon>
        <taxon>Salicaceae</taxon>
        <taxon>Saliceae</taxon>
        <taxon>Populus</taxon>
    </lineage>
</organism>
<dbReference type="Proteomes" id="UP000309997">
    <property type="component" value="Unassembled WGS sequence"/>
</dbReference>
<sequence>MEIWFLILVSLSLSAFLKAFFNLFFPCKTHKLPPGPLTFPIIGNILWLSKSFADLEPTLRSLVRKLGPMVTLHIFSRPAIFISDRSLAHQALVLNGSVFGNRPSALATSRVLNSNQQNISSSFYGPTWRLLRRNLTSEILHSSRVKTFGHARKWVLQILKNQFDLLSRSADPVRVVDHVQFAMFCLLVLMCFGDKLEEKQVKEIERVERRMIENMRRFNILNFWPRLSKIVLHTVLGGYLIPKNGTVNFMVADMGWDPKVWEDPMAFKPERFLNGEGEAFDITGSREIKMMPFGAGRRICPGYGLAMLHLEYFVANLVWNFEWKAVDGDDIDLSEKQQLTVAMKNPLHAHISRRSRSKV</sequence>
<accession>A0ACC4B5X1</accession>
<name>A0ACC4B5X1_POPAL</name>
<comment type="caution">
    <text evidence="1">The sequence shown here is derived from an EMBL/GenBank/DDBJ whole genome shotgun (WGS) entry which is preliminary data.</text>
</comment>
<gene>
    <name evidence="1" type="ORF">D5086_024593</name>
</gene>